<evidence type="ECO:0000313" key="15">
    <source>
        <dbReference type="EMBL" id="CAA7268214.1"/>
    </source>
</evidence>
<evidence type="ECO:0000256" key="2">
    <source>
        <dbReference type="ARBA" id="ARBA00004167"/>
    </source>
</evidence>
<comment type="subcellular location">
    <subcellularLocation>
        <location evidence="2">Membrane</location>
        <topology evidence="2">Single-pass membrane protein</topology>
    </subcellularLocation>
</comment>
<evidence type="ECO:0000256" key="6">
    <source>
        <dbReference type="ARBA" id="ARBA00022692"/>
    </source>
</evidence>
<dbReference type="InterPro" id="IPR050364">
    <property type="entry name" value="Cytochrome_P450_fung"/>
</dbReference>
<dbReference type="GO" id="GO:0016020">
    <property type="term" value="C:membrane"/>
    <property type="evidence" value="ECO:0007669"/>
    <property type="project" value="UniProtKB-SubCell"/>
</dbReference>
<comment type="pathway">
    <text evidence="3">Secondary metabolite biosynthesis.</text>
</comment>
<evidence type="ECO:0000256" key="14">
    <source>
        <dbReference type="PIRSR" id="PIRSR602401-1"/>
    </source>
</evidence>
<dbReference type="Proteomes" id="UP000467700">
    <property type="component" value="Unassembled WGS sequence"/>
</dbReference>
<dbReference type="SUPFAM" id="SSF48264">
    <property type="entry name" value="Cytochrome P450"/>
    <property type="match status" value="1"/>
</dbReference>
<dbReference type="PANTHER" id="PTHR46300:SF2">
    <property type="entry name" value="CYTOCHROME P450 MONOOXYGENASE ALNH-RELATED"/>
    <property type="match status" value="1"/>
</dbReference>
<gene>
    <name evidence="15" type="ORF">AAE3_LOCUS10511</name>
</gene>
<comment type="cofactor">
    <cofactor evidence="1 14">
        <name>heme</name>
        <dbReference type="ChEBI" id="CHEBI:30413"/>
    </cofactor>
</comment>
<keyword evidence="10 14" id="KW-0408">Iron</keyword>
<evidence type="ECO:0000313" key="16">
    <source>
        <dbReference type="Proteomes" id="UP000467700"/>
    </source>
</evidence>
<evidence type="ECO:0000256" key="11">
    <source>
        <dbReference type="ARBA" id="ARBA00023033"/>
    </source>
</evidence>
<evidence type="ECO:0000256" key="7">
    <source>
        <dbReference type="ARBA" id="ARBA00022723"/>
    </source>
</evidence>
<dbReference type="AlphaFoldDB" id="A0A8S0VZ99"/>
<dbReference type="PANTHER" id="PTHR46300">
    <property type="entry name" value="P450, PUTATIVE (EUROFUNG)-RELATED-RELATED"/>
    <property type="match status" value="1"/>
</dbReference>
<dbReference type="GO" id="GO:0020037">
    <property type="term" value="F:heme binding"/>
    <property type="evidence" value="ECO:0007669"/>
    <property type="project" value="InterPro"/>
</dbReference>
<keyword evidence="13" id="KW-0325">Glycoprotein</keyword>
<keyword evidence="9" id="KW-0560">Oxidoreductase</keyword>
<comment type="similarity">
    <text evidence="4">Belongs to the cytochrome P450 family.</text>
</comment>
<evidence type="ECO:0000256" key="3">
    <source>
        <dbReference type="ARBA" id="ARBA00005179"/>
    </source>
</evidence>
<keyword evidence="8" id="KW-1133">Transmembrane helix</keyword>
<dbReference type="InterPro" id="IPR002401">
    <property type="entry name" value="Cyt_P450_E_grp-I"/>
</dbReference>
<proteinExistence type="inferred from homology"/>
<evidence type="ECO:0000256" key="8">
    <source>
        <dbReference type="ARBA" id="ARBA00022989"/>
    </source>
</evidence>
<comment type="caution">
    <text evidence="15">The sequence shown here is derived from an EMBL/GenBank/DDBJ whole genome shotgun (WGS) entry which is preliminary data.</text>
</comment>
<keyword evidence="12" id="KW-0472">Membrane</keyword>
<evidence type="ECO:0000256" key="13">
    <source>
        <dbReference type="ARBA" id="ARBA00023180"/>
    </source>
</evidence>
<accession>A0A8S0VZ99</accession>
<dbReference type="GO" id="GO:0005506">
    <property type="term" value="F:iron ion binding"/>
    <property type="evidence" value="ECO:0007669"/>
    <property type="project" value="InterPro"/>
</dbReference>
<sequence>MAIALYTAVEIVKANPQITIVGLCGLVSYLIVRYYNSPWRKLPPGPRGLPIIGNILQMHEKQWLQFTEWRKTYGDLIYLNAAGQPVIVINSLKMASDLLDRRATNYSERPRNIVAGEIITGGLFLTFQNHNDPIWRRMRRAGGEALNKGIAPKYGYLQATESLILTAGLLANPKTWDAQLRRTGASTTLTMVYGLAPTLNEHDPTVTAIGESANVQTTAAIQGAHWVEFFPWMKYLPSSVAPWKRRAEERFSLDSALFKKLFGDVRRRLGKGQQNESFASTLIKDAERLGLSETENEWLSANVFAAGADAVAAAGDWWIFAMCLYPETQRRAQAEIDSVVGRSRIPTLADMDSLPYVRAMAKEVLRWRPVDPVGIPHCAAEDDWYEGYFIPKGTVMIPNVWLMNRDPEIHGPDAEHFNPARHLDKDGKLTVVIPDTKEENQLSYGFGRRVCLGRYVANNHIFLQIAIILWALNIELPKDANGKPIPLDVDDCRLHGLAVRPVPIQPKFTPRFPDVIETIEHELEARHIKVEEARAV</sequence>
<dbReference type="OrthoDB" id="2789670at2759"/>
<reference evidence="15 16" key="1">
    <citation type="submission" date="2020-01" db="EMBL/GenBank/DDBJ databases">
        <authorList>
            <person name="Gupta K D."/>
        </authorList>
    </citation>
    <scope>NUCLEOTIDE SEQUENCE [LARGE SCALE GENOMIC DNA]</scope>
</reference>
<keyword evidence="11" id="KW-0503">Monooxygenase</keyword>
<dbReference type="InterPro" id="IPR001128">
    <property type="entry name" value="Cyt_P450"/>
</dbReference>
<protein>
    <recommendedName>
        <fullName evidence="17">Cytochrome P450</fullName>
    </recommendedName>
</protein>
<evidence type="ECO:0008006" key="17">
    <source>
        <dbReference type="Google" id="ProtNLM"/>
    </source>
</evidence>
<dbReference type="GO" id="GO:0004497">
    <property type="term" value="F:monooxygenase activity"/>
    <property type="evidence" value="ECO:0007669"/>
    <property type="project" value="UniProtKB-KW"/>
</dbReference>
<dbReference type="PRINTS" id="PR00463">
    <property type="entry name" value="EP450I"/>
</dbReference>
<dbReference type="GO" id="GO:0016705">
    <property type="term" value="F:oxidoreductase activity, acting on paired donors, with incorporation or reduction of molecular oxygen"/>
    <property type="evidence" value="ECO:0007669"/>
    <property type="project" value="InterPro"/>
</dbReference>
<organism evidence="15 16">
    <name type="scientific">Cyclocybe aegerita</name>
    <name type="common">Black poplar mushroom</name>
    <name type="synonym">Agrocybe aegerita</name>
    <dbReference type="NCBI Taxonomy" id="1973307"/>
    <lineage>
        <taxon>Eukaryota</taxon>
        <taxon>Fungi</taxon>
        <taxon>Dikarya</taxon>
        <taxon>Basidiomycota</taxon>
        <taxon>Agaricomycotina</taxon>
        <taxon>Agaricomycetes</taxon>
        <taxon>Agaricomycetidae</taxon>
        <taxon>Agaricales</taxon>
        <taxon>Agaricineae</taxon>
        <taxon>Bolbitiaceae</taxon>
        <taxon>Cyclocybe</taxon>
    </lineage>
</organism>
<evidence type="ECO:0000256" key="4">
    <source>
        <dbReference type="ARBA" id="ARBA00010617"/>
    </source>
</evidence>
<keyword evidence="16" id="KW-1185">Reference proteome</keyword>
<keyword evidence="6" id="KW-0812">Transmembrane</keyword>
<evidence type="ECO:0000256" key="1">
    <source>
        <dbReference type="ARBA" id="ARBA00001971"/>
    </source>
</evidence>
<evidence type="ECO:0000256" key="9">
    <source>
        <dbReference type="ARBA" id="ARBA00023002"/>
    </source>
</evidence>
<dbReference type="Pfam" id="PF00067">
    <property type="entry name" value="p450"/>
    <property type="match status" value="1"/>
</dbReference>
<evidence type="ECO:0000256" key="12">
    <source>
        <dbReference type="ARBA" id="ARBA00023136"/>
    </source>
</evidence>
<dbReference type="PRINTS" id="PR00385">
    <property type="entry name" value="P450"/>
</dbReference>
<dbReference type="Gene3D" id="1.10.630.10">
    <property type="entry name" value="Cytochrome P450"/>
    <property type="match status" value="1"/>
</dbReference>
<keyword evidence="7 14" id="KW-0479">Metal-binding</keyword>
<evidence type="ECO:0000256" key="10">
    <source>
        <dbReference type="ARBA" id="ARBA00023004"/>
    </source>
</evidence>
<feature type="binding site" description="axial binding residue" evidence="14">
    <location>
        <position position="451"/>
    </location>
    <ligand>
        <name>heme</name>
        <dbReference type="ChEBI" id="CHEBI:30413"/>
    </ligand>
    <ligandPart>
        <name>Fe</name>
        <dbReference type="ChEBI" id="CHEBI:18248"/>
    </ligandPart>
</feature>
<name>A0A8S0VZ99_CYCAE</name>
<dbReference type="EMBL" id="CACVBS010000067">
    <property type="protein sequence ID" value="CAA7268214.1"/>
    <property type="molecule type" value="Genomic_DNA"/>
</dbReference>
<dbReference type="CDD" id="cd11065">
    <property type="entry name" value="CYP64-like"/>
    <property type="match status" value="1"/>
</dbReference>
<dbReference type="InterPro" id="IPR036396">
    <property type="entry name" value="Cyt_P450_sf"/>
</dbReference>
<keyword evidence="5 14" id="KW-0349">Heme</keyword>
<evidence type="ECO:0000256" key="5">
    <source>
        <dbReference type="ARBA" id="ARBA00022617"/>
    </source>
</evidence>